<dbReference type="PRINTS" id="PR00171">
    <property type="entry name" value="SUGRTRNSPORT"/>
</dbReference>
<dbReference type="Gene3D" id="1.20.1250.20">
    <property type="entry name" value="MFS general substrate transporter like domains"/>
    <property type="match status" value="1"/>
</dbReference>
<evidence type="ECO:0000313" key="10">
    <source>
        <dbReference type="Proteomes" id="UP001604277"/>
    </source>
</evidence>
<keyword evidence="4 7" id="KW-1133">Transmembrane helix</keyword>
<evidence type="ECO:0000256" key="1">
    <source>
        <dbReference type="ARBA" id="ARBA00004141"/>
    </source>
</evidence>
<dbReference type="InterPro" id="IPR036259">
    <property type="entry name" value="MFS_trans_sf"/>
</dbReference>
<dbReference type="PROSITE" id="PS50850">
    <property type="entry name" value="MFS"/>
    <property type="match status" value="1"/>
</dbReference>
<dbReference type="InterPro" id="IPR003663">
    <property type="entry name" value="Sugar/inositol_transpt"/>
</dbReference>
<feature type="transmembrane region" description="Helical" evidence="7">
    <location>
        <begin position="20"/>
        <end position="48"/>
    </location>
</feature>
<dbReference type="Proteomes" id="UP001604277">
    <property type="component" value="Unassembled WGS sequence"/>
</dbReference>
<gene>
    <name evidence="9" type="ORF">Fot_38851</name>
</gene>
<organism evidence="9 10">
    <name type="scientific">Forsythia ovata</name>
    <dbReference type="NCBI Taxonomy" id="205694"/>
    <lineage>
        <taxon>Eukaryota</taxon>
        <taxon>Viridiplantae</taxon>
        <taxon>Streptophyta</taxon>
        <taxon>Embryophyta</taxon>
        <taxon>Tracheophyta</taxon>
        <taxon>Spermatophyta</taxon>
        <taxon>Magnoliopsida</taxon>
        <taxon>eudicotyledons</taxon>
        <taxon>Gunneridae</taxon>
        <taxon>Pentapetalae</taxon>
        <taxon>asterids</taxon>
        <taxon>lamiids</taxon>
        <taxon>Lamiales</taxon>
        <taxon>Oleaceae</taxon>
        <taxon>Forsythieae</taxon>
        <taxon>Forsythia</taxon>
    </lineage>
</organism>
<dbReference type="InterPro" id="IPR020846">
    <property type="entry name" value="MFS_dom"/>
</dbReference>
<sequence length="150" mass="15971">MTACLFTLGLTLSTLGDGKLGIIMAILCVCGNVAFFSVGIGPVCWVVSSEIFPLKLRAQASAIGAVGSRVSSGLVSMSFLSVSRAITVGGTFFVFAALSSLSIAFVYKCVPETKGKSLEQIEMLFQNERAWEGDEVELEDMQHLMQSSES</sequence>
<evidence type="ECO:0000256" key="2">
    <source>
        <dbReference type="ARBA" id="ARBA00022448"/>
    </source>
</evidence>
<evidence type="ECO:0000256" key="7">
    <source>
        <dbReference type="SAM" id="Phobius"/>
    </source>
</evidence>
<evidence type="ECO:0000256" key="5">
    <source>
        <dbReference type="ARBA" id="ARBA00023136"/>
    </source>
</evidence>
<dbReference type="InterPro" id="IPR005828">
    <property type="entry name" value="MFS_sugar_transport-like"/>
</dbReference>
<dbReference type="PANTHER" id="PTHR48020">
    <property type="entry name" value="PROTON MYO-INOSITOL COTRANSPORTER"/>
    <property type="match status" value="1"/>
</dbReference>
<dbReference type="InterPro" id="IPR050814">
    <property type="entry name" value="Myo-inositol_Transporter"/>
</dbReference>
<dbReference type="AlphaFoldDB" id="A0ABD1S2X8"/>
<comment type="similarity">
    <text evidence="6">Belongs to the major facilitator superfamily. Phosphate:H(+) symporter (TC 2.A.1.9) family.</text>
</comment>
<feature type="transmembrane region" description="Helical" evidence="7">
    <location>
        <begin position="86"/>
        <end position="107"/>
    </location>
</feature>
<evidence type="ECO:0000256" key="6">
    <source>
        <dbReference type="ARBA" id="ARBA00044504"/>
    </source>
</evidence>
<keyword evidence="2" id="KW-0813">Transport</keyword>
<evidence type="ECO:0000313" key="9">
    <source>
        <dbReference type="EMBL" id="KAL2495094.1"/>
    </source>
</evidence>
<comment type="caution">
    <text evidence="9">The sequence shown here is derived from an EMBL/GenBank/DDBJ whole genome shotgun (WGS) entry which is preliminary data.</text>
</comment>
<protein>
    <submittedName>
        <fullName evidence="9">Polyol transporter 4</fullName>
    </submittedName>
</protein>
<feature type="domain" description="Major facilitator superfamily (MFS) profile" evidence="8">
    <location>
        <begin position="1"/>
        <end position="114"/>
    </location>
</feature>
<dbReference type="Pfam" id="PF00083">
    <property type="entry name" value="Sugar_tr"/>
    <property type="match status" value="1"/>
</dbReference>
<reference evidence="10" key="1">
    <citation type="submission" date="2024-07" db="EMBL/GenBank/DDBJ databases">
        <title>Two chromosome-level genome assemblies of Korean endemic species Abeliophyllum distichum and Forsythia ovata (Oleaceae).</title>
        <authorList>
            <person name="Jang H."/>
        </authorList>
    </citation>
    <scope>NUCLEOTIDE SEQUENCE [LARGE SCALE GENOMIC DNA]</scope>
</reference>
<keyword evidence="5 7" id="KW-0472">Membrane</keyword>
<name>A0ABD1S2X8_9LAMI</name>
<dbReference type="PANTHER" id="PTHR48020:SF49">
    <property type="entry name" value="SUGAR TRANSPORTER"/>
    <property type="match status" value="1"/>
</dbReference>
<accession>A0ABD1S2X8</accession>
<evidence type="ECO:0000259" key="8">
    <source>
        <dbReference type="PROSITE" id="PS50850"/>
    </source>
</evidence>
<evidence type="ECO:0000256" key="4">
    <source>
        <dbReference type="ARBA" id="ARBA00022989"/>
    </source>
</evidence>
<dbReference type="EMBL" id="JBFOLJ010000011">
    <property type="protein sequence ID" value="KAL2495094.1"/>
    <property type="molecule type" value="Genomic_DNA"/>
</dbReference>
<keyword evidence="10" id="KW-1185">Reference proteome</keyword>
<dbReference type="GO" id="GO:0016020">
    <property type="term" value="C:membrane"/>
    <property type="evidence" value="ECO:0007669"/>
    <property type="project" value="UniProtKB-SubCell"/>
</dbReference>
<keyword evidence="3 7" id="KW-0812">Transmembrane</keyword>
<comment type="subcellular location">
    <subcellularLocation>
        <location evidence="1">Membrane</location>
        <topology evidence="1">Multi-pass membrane protein</topology>
    </subcellularLocation>
</comment>
<proteinExistence type="inferred from homology"/>
<evidence type="ECO:0000256" key="3">
    <source>
        <dbReference type="ARBA" id="ARBA00022692"/>
    </source>
</evidence>
<dbReference type="SUPFAM" id="SSF103473">
    <property type="entry name" value="MFS general substrate transporter"/>
    <property type="match status" value="1"/>
</dbReference>